<dbReference type="EMBL" id="CP133620">
    <property type="protein sequence ID" value="WMV44205.1"/>
    <property type="molecule type" value="Genomic_DNA"/>
</dbReference>
<dbReference type="PANTHER" id="PTHR31639">
    <property type="entry name" value="F-BOX PROTEIN-LIKE"/>
    <property type="match status" value="1"/>
</dbReference>
<dbReference type="PANTHER" id="PTHR31639:SF283">
    <property type="entry name" value="F-BOX DOMAIN-CONTAINING PROTEIN"/>
    <property type="match status" value="1"/>
</dbReference>
<proteinExistence type="predicted"/>
<sequence>MIVLGDYWYMMSPNESKCYRSLLPDVLSNLPDHVIDVILMRLPCKDAVRTSILSKKWRYNWCRRTELTLDKSHWITKNDLLYPTVKFKKIICQFFTLREGPITKFTLDIVNLENSPEIDNFIYFLSRNDIQHLVLHLSFDNPYKLPSSVFTCSQLRHLSLHNCSIHHSSVNFYAEEGYEVPTRLPFDLNSVKRFNLPYIMLIESYKLSYAFCLIKSFPYLEYLEIQLYSEDEEDDRILECLELQRFSDVTFNHLREVKVKCFGGTMSEMQLIKLLLAKSPVLVRMLIDRWFLEHGSLDTRLKILNEGRLKVELIGDAWSKF</sequence>
<keyword evidence="3" id="KW-1185">Reference proteome</keyword>
<dbReference type="AlphaFoldDB" id="A0AAF0UE66"/>
<dbReference type="Pfam" id="PF00646">
    <property type="entry name" value="F-box"/>
    <property type="match status" value="1"/>
</dbReference>
<dbReference type="InterPro" id="IPR036047">
    <property type="entry name" value="F-box-like_dom_sf"/>
</dbReference>
<dbReference type="InterPro" id="IPR001810">
    <property type="entry name" value="F-box_dom"/>
</dbReference>
<organism evidence="2 3">
    <name type="scientific">Solanum verrucosum</name>
    <dbReference type="NCBI Taxonomy" id="315347"/>
    <lineage>
        <taxon>Eukaryota</taxon>
        <taxon>Viridiplantae</taxon>
        <taxon>Streptophyta</taxon>
        <taxon>Embryophyta</taxon>
        <taxon>Tracheophyta</taxon>
        <taxon>Spermatophyta</taxon>
        <taxon>Magnoliopsida</taxon>
        <taxon>eudicotyledons</taxon>
        <taxon>Gunneridae</taxon>
        <taxon>Pentapetalae</taxon>
        <taxon>asterids</taxon>
        <taxon>lamiids</taxon>
        <taxon>Solanales</taxon>
        <taxon>Solanaceae</taxon>
        <taxon>Solanoideae</taxon>
        <taxon>Solaneae</taxon>
        <taxon>Solanum</taxon>
    </lineage>
</organism>
<name>A0AAF0UE66_SOLVR</name>
<feature type="domain" description="F-box" evidence="1">
    <location>
        <begin position="24"/>
        <end position="77"/>
    </location>
</feature>
<reference evidence="2" key="1">
    <citation type="submission" date="2023-08" db="EMBL/GenBank/DDBJ databases">
        <title>A de novo genome assembly of Solanum verrucosum Schlechtendal, a Mexican diploid species geographically isolated from the other diploid A-genome species in potato relatives.</title>
        <authorList>
            <person name="Hosaka K."/>
        </authorList>
    </citation>
    <scope>NUCLEOTIDE SEQUENCE</scope>
    <source>
        <tissue evidence="2">Young leaves</tissue>
    </source>
</reference>
<protein>
    <recommendedName>
        <fullName evidence="1">F-box domain-containing protein</fullName>
    </recommendedName>
</protein>
<dbReference type="SUPFAM" id="SSF52047">
    <property type="entry name" value="RNI-like"/>
    <property type="match status" value="1"/>
</dbReference>
<gene>
    <name evidence="2" type="ORF">MTR67_037590</name>
</gene>
<evidence type="ECO:0000259" key="1">
    <source>
        <dbReference type="PROSITE" id="PS50181"/>
    </source>
</evidence>
<dbReference type="PROSITE" id="PS50181">
    <property type="entry name" value="FBOX"/>
    <property type="match status" value="1"/>
</dbReference>
<dbReference type="SUPFAM" id="SSF81383">
    <property type="entry name" value="F-box domain"/>
    <property type="match status" value="1"/>
</dbReference>
<evidence type="ECO:0000313" key="3">
    <source>
        <dbReference type="Proteomes" id="UP001234989"/>
    </source>
</evidence>
<evidence type="ECO:0000313" key="2">
    <source>
        <dbReference type="EMBL" id="WMV44205.1"/>
    </source>
</evidence>
<accession>A0AAF0UE66</accession>
<dbReference type="Proteomes" id="UP001234989">
    <property type="component" value="Chromosome 9"/>
</dbReference>